<feature type="region of interest" description="Disordered" evidence="1">
    <location>
        <begin position="77"/>
        <end position="98"/>
    </location>
</feature>
<dbReference type="Proteomes" id="UP001500320">
    <property type="component" value="Unassembled WGS sequence"/>
</dbReference>
<accession>A0ABP6MVU3</accession>
<dbReference type="RefSeq" id="WP_344857724.1">
    <property type="nucleotide sequence ID" value="NZ_BAAAUT010000011.1"/>
</dbReference>
<evidence type="ECO:0000256" key="1">
    <source>
        <dbReference type="SAM" id="MobiDB-lite"/>
    </source>
</evidence>
<gene>
    <name evidence="3" type="ORF">GCM10010466_18000</name>
</gene>
<dbReference type="EMBL" id="BAAAUT010000011">
    <property type="protein sequence ID" value="GAA3127613.1"/>
    <property type="molecule type" value="Genomic_DNA"/>
</dbReference>
<evidence type="ECO:0000313" key="3">
    <source>
        <dbReference type="EMBL" id="GAA3127613.1"/>
    </source>
</evidence>
<dbReference type="Gene3D" id="3.50.50.60">
    <property type="entry name" value="FAD/NAD(P)-binding domain"/>
    <property type="match status" value="1"/>
</dbReference>
<comment type="caution">
    <text evidence="3">The sequence shown here is derived from an EMBL/GenBank/DDBJ whole genome shotgun (WGS) entry which is preliminary data.</text>
</comment>
<organism evidence="3 4">
    <name type="scientific">Planomonospora alba</name>
    <dbReference type="NCBI Taxonomy" id="161354"/>
    <lineage>
        <taxon>Bacteria</taxon>
        <taxon>Bacillati</taxon>
        <taxon>Actinomycetota</taxon>
        <taxon>Actinomycetes</taxon>
        <taxon>Streptosporangiales</taxon>
        <taxon>Streptosporangiaceae</taxon>
        <taxon>Planomonospora</taxon>
    </lineage>
</organism>
<evidence type="ECO:0000313" key="4">
    <source>
        <dbReference type="Proteomes" id="UP001500320"/>
    </source>
</evidence>
<feature type="domain" description="FAD-binding" evidence="2">
    <location>
        <begin position="23"/>
        <end position="81"/>
    </location>
</feature>
<evidence type="ECO:0000259" key="2">
    <source>
        <dbReference type="Pfam" id="PF01494"/>
    </source>
</evidence>
<dbReference type="InterPro" id="IPR002938">
    <property type="entry name" value="FAD-bd"/>
</dbReference>
<dbReference type="InterPro" id="IPR036188">
    <property type="entry name" value="FAD/NAD-bd_sf"/>
</dbReference>
<reference evidence="4" key="1">
    <citation type="journal article" date="2019" name="Int. J. Syst. Evol. Microbiol.">
        <title>The Global Catalogue of Microorganisms (GCM) 10K type strain sequencing project: providing services to taxonomists for standard genome sequencing and annotation.</title>
        <authorList>
            <consortium name="The Broad Institute Genomics Platform"/>
            <consortium name="The Broad Institute Genome Sequencing Center for Infectious Disease"/>
            <person name="Wu L."/>
            <person name="Ma J."/>
        </authorList>
    </citation>
    <scope>NUCLEOTIDE SEQUENCE [LARGE SCALE GENOMIC DNA]</scope>
    <source>
        <strain evidence="4">JCM 9373</strain>
    </source>
</reference>
<sequence>MAALAPALRDRVEQIDGWEAVHRSTVRVDRLPRWHRPGRLRIGDAARAMSPAGGVGIDLAVQDAVATASCWARFSPGAASPRKPIWPGCGRAGSTPRG</sequence>
<protein>
    <recommendedName>
        <fullName evidence="2">FAD-binding domain-containing protein</fullName>
    </recommendedName>
</protein>
<dbReference type="Pfam" id="PF01494">
    <property type="entry name" value="FAD_binding_3"/>
    <property type="match status" value="1"/>
</dbReference>
<name>A0ABP6MVU3_9ACTN</name>
<dbReference type="SUPFAM" id="SSF51905">
    <property type="entry name" value="FAD/NAD(P)-binding domain"/>
    <property type="match status" value="1"/>
</dbReference>
<keyword evidence="4" id="KW-1185">Reference proteome</keyword>
<proteinExistence type="predicted"/>